<evidence type="ECO:0000313" key="1">
    <source>
        <dbReference type="EMBL" id="PRH84173.1"/>
    </source>
</evidence>
<dbReference type="Proteomes" id="UP000237682">
    <property type="component" value="Unassembled WGS sequence"/>
</dbReference>
<organism evidence="1 2">
    <name type="scientific">Labrys okinawensis</name>
    <dbReference type="NCBI Taxonomy" id="346911"/>
    <lineage>
        <taxon>Bacteria</taxon>
        <taxon>Pseudomonadati</taxon>
        <taxon>Pseudomonadota</taxon>
        <taxon>Alphaproteobacteria</taxon>
        <taxon>Hyphomicrobiales</taxon>
        <taxon>Xanthobacteraceae</taxon>
        <taxon>Labrys</taxon>
    </lineage>
</organism>
<accession>A0A2S9Q484</accession>
<protein>
    <submittedName>
        <fullName evidence="1">Uncharacterized protein</fullName>
    </submittedName>
</protein>
<sequence length="88" mass="9671">MTSQASKSERALPEDLEADVERVIADCDGDARMAVRVLLVANSHAMAEISALEAEMAKLLADVSRGYARGHWEWLLERAEIGIPYSRG</sequence>
<comment type="caution">
    <text evidence="1">The sequence shown here is derived from an EMBL/GenBank/DDBJ whole genome shotgun (WGS) entry which is preliminary data.</text>
</comment>
<keyword evidence="2" id="KW-1185">Reference proteome</keyword>
<reference evidence="1 2" key="1">
    <citation type="submission" date="2018-02" db="EMBL/GenBank/DDBJ databases">
        <title>Whole genome sequencing of endophytic bacterium.</title>
        <authorList>
            <person name="Eedara R."/>
            <person name="Podile A.R."/>
        </authorList>
    </citation>
    <scope>NUCLEOTIDE SEQUENCE [LARGE SCALE GENOMIC DNA]</scope>
    <source>
        <strain evidence="1 2">RP1T</strain>
    </source>
</reference>
<dbReference type="AlphaFoldDB" id="A0A2S9Q484"/>
<name>A0A2S9Q484_9HYPH</name>
<proteinExistence type="predicted"/>
<gene>
    <name evidence="1" type="ORF">C5L14_28185</name>
</gene>
<dbReference type="EMBL" id="PUEJ01000015">
    <property type="protein sequence ID" value="PRH84173.1"/>
    <property type="molecule type" value="Genomic_DNA"/>
</dbReference>
<evidence type="ECO:0000313" key="2">
    <source>
        <dbReference type="Proteomes" id="UP000237682"/>
    </source>
</evidence>
<dbReference type="OrthoDB" id="8101345at2"/>
<dbReference type="RefSeq" id="WP_105865383.1">
    <property type="nucleotide sequence ID" value="NZ_PUEJ01000015.1"/>
</dbReference>